<reference evidence="4 5" key="1">
    <citation type="submission" date="2018-12" db="EMBL/GenBank/DDBJ databases">
        <title>Complete genome sequence of Flaviflexus salsibiostraticola KCTC 33148.</title>
        <authorList>
            <person name="Bae J.-W."/>
        </authorList>
    </citation>
    <scope>NUCLEOTIDE SEQUENCE [LARGE SCALE GENOMIC DNA]</scope>
    <source>
        <strain evidence="4 5">KCTC 33148</strain>
    </source>
</reference>
<keyword evidence="2" id="KW-1133">Transmembrane helix</keyword>
<proteinExistence type="predicted"/>
<sequence length="190" mass="20217">MGEHRGTHRSRLRWRRRGPARAGRGVGGRAMTLMPSPRICRIALLAGLVIAVPLFLGAPVDIGLREAAEALTRRLHDAGIMIDVRYGHVEAAANVALFIPLGFLLAGATRRWLVGLLGGFALSAAVEFLQFALLASRQASLRDLIANTLGALLGAVLAGILIAASRRRGARTTSTSGRATRSDDREDSHA</sequence>
<feature type="transmembrane region" description="Helical" evidence="2">
    <location>
        <begin position="39"/>
        <end position="56"/>
    </location>
</feature>
<protein>
    <submittedName>
        <fullName evidence="4">VanZ family protein</fullName>
    </submittedName>
</protein>
<feature type="transmembrane region" description="Helical" evidence="2">
    <location>
        <begin position="86"/>
        <end position="105"/>
    </location>
</feature>
<gene>
    <name evidence="4" type="ORF">EJO69_00970</name>
</gene>
<name>A0A3Q8WS61_9ACTO</name>
<keyword evidence="2" id="KW-0812">Transmembrane</keyword>
<dbReference type="KEGG" id="fsl:EJO69_00970"/>
<dbReference type="InterPro" id="IPR053150">
    <property type="entry name" value="Teicoplanin_resist-assoc"/>
</dbReference>
<keyword evidence="2" id="KW-0472">Membrane</keyword>
<feature type="region of interest" description="Disordered" evidence="1">
    <location>
        <begin position="1"/>
        <end position="26"/>
    </location>
</feature>
<evidence type="ECO:0000313" key="4">
    <source>
        <dbReference type="EMBL" id="AZN29025.1"/>
    </source>
</evidence>
<evidence type="ECO:0000256" key="1">
    <source>
        <dbReference type="SAM" id="MobiDB-lite"/>
    </source>
</evidence>
<evidence type="ECO:0000259" key="3">
    <source>
        <dbReference type="Pfam" id="PF04892"/>
    </source>
</evidence>
<evidence type="ECO:0000313" key="5">
    <source>
        <dbReference type="Proteomes" id="UP000270021"/>
    </source>
</evidence>
<dbReference type="Pfam" id="PF04892">
    <property type="entry name" value="VanZ"/>
    <property type="match status" value="1"/>
</dbReference>
<keyword evidence="5" id="KW-1185">Reference proteome</keyword>
<dbReference type="AlphaFoldDB" id="A0A3Q8WS61"/>
<feature type="transmembrane region" description="Helical" evidence="2">
    <location>
        <begin position="144"/>
        <end position="164"/>
    </location>
</feature>
<feature type="transmembrane region" description="Helical" evidence="2">
    <location>
        <begin position="112"/>
        <end position="132"/>
    </location>
</feature>
<organism evidence="4 5">
    <name type="scientific">Flaviflexus salsibiostraticola</name>
    <dbReference type="NCBI Taxonomy" id="1282737"/>
    <lineage>
        <taxon>Bacteria</taxon>
        <taxon>Bacillati</taxon>
        <taxon>Actinomycetota</taxon>
        <taxon>Actinomycetes</taxon>
        <taxon>Actinomycetales</taxon>
        <taxon>Actinomycetaceae</taxon>
        <taxon>Flaviflexus</taxon>
    </lineage>
</organism>
<dbReference type="Proteomes" id="UP000270021">
    <property type="component" value="Chromosome"/>
</dbReference>
<dbReference type="PANTHER" id="PTHR36834">
    <property type="entry name" value="MEMBRANE PROTEIN-RELATED"/>
    <property type="match status" value="1"/>
</dbReference>
<evidence type="ECO:0000256" key="2">
    <source>
        <dbReference type="SAM" id="Phobius"/>
    </source>
</evidence>
<dbReference type="PANTHER" id="PTHR36834:SF1">
    <property type="entry name" value="INTEGRAL MEMBRANE PROTEIN"/>
    <property type="match status" value="1"/>
</dbReference>
<accession>A0A3Q8WS61</accession>
<feature type="domain" description="VanZ-like" evidence="3">
    <location>
        <begin position="85"/>
        <end position="160"/>
    </location>
</feature>
<dbReference type="EMBL" id="CP034438">
    <property type="protein sequence ID" value="AZN29025.1"/>
    <property type="molecule type" value="Genomic_DNA"/>
</dbReference>
<feature type="compositionally biased region" description="Basic residues" evidence="1">
    <location>
        <begin position="1"/>
        <end position="19"/>
    </location>
</feature>
<dbReference type="InterPro" id="IPR006976">
    <property type="entry name" value="VanZ-like"/>
</dbReference>
<dbReference type="OrthoDB" id="3787741at2"/>